<dbReference type="Pfam" id="PF00704">
    <property type="entry name" value="Glyco_hydro_18"/>
    <property type="match status" value="1"/>
</dbReference>
<evidence type="ECO:0000313" key="4">
    <source>
        <dbReference type="EMBL" id="KAG2192789.1"/>
    </source>
</evidence>
<sequence length="681" mass="73478">MRLSLIAAALASAVALCEGSTKMVIGYFPNWLYANYPVENIPFTKYTHINYAFAILNNPDNIPSFSDDWAIEAYLPQVVKLAHENKTKVLLSVGGWTGSKRFSPMVASADSRQKFIDWNLDFIDKYSTDGVDLDWEYPGKQAAGCNEFADNDADNFLLLLKELREALDTKYPNEHKEISMAVHVQPFIKSGVPMTDLKAFVPYFDHVNLMTYDINGAWASTTGPNAPFQVAGDGKGAPFSFVESTVTQNRIRDWKAAGVPSNKITAGLAFYGRSMKAQGDMTTDKSQFQDSVAGAPKGDSDDAYWDDPYCNKEPGGLSGIWKWSNLRKEGLLKDDFVTPGEGWQRNWDEVSQTPWLFNPETKNFISYDDPQSLNIKVEHAICEDLGGVMVWDIHQDNGELLNVVNKIHTSVPSSCPNSISGSNPLTTNSNDPEEVPESDINGEPNSTPVSSTPAAPTSDSEWSGDADDLEDFYDDEVETAPMETTSASVVDTPASTALDTPTSSVADTPSSSEVQTPTLSDTTFSSSEPVTDIASELDTPVSSGLYTPTSSTSVTPVSTTSAEPDYASSVQADPATGSVTAIHGGPCSNSGHQMCLQSGESTQWLTCNFGKWLSRDCASGLVCFDGINAGALYCDFPADIKAASAPSSYSLLPTPSGVKSNDLPDAIMASPLLKMLPKSSV</sequence>
<feature type="region of interest" description="Disordered" evidence="1">
    <location>
        <begin position="481"/>
        <end position="573"/>
    </location>
</feature>
<reference evidence="4" key="1">
    <citation type="submission" date="2020-12" db="EMBL/GenBank/DDBJ databases">
        <title>Metabolic potential, ecology and presence of endohyphal bacteria is reflected in genomic diversity of Mucoromycotina.</title>
        <authorList>
            <person name="Muszewska A."/>
            <person name="Okrasinska A."/>
            <person name="Steczkiewicz K."/>
            <person name="Drgas O."/>
            <person name="Orlowska M."/>
            <person name="Perlinska-Lenart U."/>
            <person name="Aleksandrzak-Piekarczyk T."/>
            <person name="Szatraj K."/>
            <person name="Zielenkiewicz U."/>
            <person name="Pilsyk S."/>
            <person name="Malc E."/>
            <person name="Mieczkowski P."/>
            <person name="Kruszewska J.S."/>
            <person name="Biernat P."/>
            <person name="Pawlowska J."/>
        </authorList>
    </citation>
    <scope>NUCLEOTIDE SEQUENCE</scope>
    <source>
        <strain evidence="4">WA0000017839</strain>
    </source>
</reference>
<comment type="caution">
    <text evidence="4">The sequence shown here is derived from an EMBL/GenBank/DDBJ whole genome shotgun (WGS) entry which is preliminary data.</text>
</comment>
<proteinExistence type="predicted"/>
<gene>
    <name evidence="4" type="ORF">INT47_011402</name>
</gene>
<dbReference type="SUPFAM" id="SSF51445">
    <property type="entry name" value="(Trans)glycosidases"/>
    <property type="match status" value="1"/>
</dbReference>
<feature type="compositionally biased region" description="Polar residues" evidence="1">
    <location>
        <begin position="443"/>
        <end position="461"/>
    </location>
</feature>
<dbReference type="GO" id="GO:0008061">
    <property type="term" value="F:chitin binding"/>
    <property type="evidence" value="ECO:0007669"/>
    <property type="project" value="InterPro"/>
</dbReference>
<dbReference type="SUPFAM" id="SSF54556">
    <property type="entry name" value="Chitinase insertion domain"/>
    <property type="match status" value="1"/>
</dbReference>
<accession>A0A8H7UW10</accession>
<dbReference type="PANTHER" id="PTHR11177">
    <property type="entry name" value="CHITINASE"/>
    <property type="match status" value="1"/>
</dbReference>
<feature type="region of interest" description="Disordered" evidence="1">
    <location>
        <begin position="281"/>
        <end position="307"/>
    </location>
</feature>
<evidence type="ECO:0000259" key="3">
    <source>
        <dbReference type="PROSITE" id="PS51910"/>
    </source>
</evidence>
<dbReference type="InterPro" id="IPR029070">
    <property type="entry name" value="Chitinase_insertion_sf"/>
</dbReference>
<evidence type="ECO:0000256" key="2">
    <source>
        <dbReference type="SAM" id="SignalP"/>
    </source>
</evidence>
<feature type="signal peptide" evidence="2">
    <location>
        <begin position="1"/>
        <end position="19"/>
    </location>
</feature>
<organism evidence="4 5">
    <name type="scientific">Mucor saturninus</name>
    <dbReference type="NCBI Taxonomy" id="64648"/>
    <lineage>
        <taxon>Eukaryota</taxon>
        <taxon>Fungi</taxon>
        <taxon>Fungi incertae sedis</taxon>
        <taxon>Mucoromycota</taxon>
        <taxon>Mucoromycotina</taxon>
        <taxon>Mucoromycetes</taxon>
        <taxon>Mucorales</taxon>
        <taxon>Mucorineae</taxon>
        <taxon>Mucoraceae</taxon>
        <taxon>Mucor</taxon>
    </lineage>
</organism>
<feature type="chain" id="PRO_5034900339" description="GH18 domain-containing protein" evidence="2">
    <location>
        <begin position="20"/>
        <end position="681"/>
    </location>
</feature>
<dbReference type="OrthoDB" id="76388at2759"/>
<feature type="compositionally biased region" description="Polar residues" evidence="1">
    <location>
        <begin position="482"/>
        <end position="529"/>
    </location>
</feature>
<dbReference type="SMART" id="SM00636">
    <property type="entry name" value="Glyco_18"/>
    <property type="match status" value="1"/>
</dbReference>
<evidence type="ECO:0000256" key="1">
    <source>
        <dbReference type="SAM" id="MobiDB-lite"/>
    </source>
</evidence>
<dbReference type="Gene3D" id="3.10.50.10">
    <property type="match status" value="1"/>
</dbReference>
<dbReference type="GO" id="GO:0004568">
    <property type="term" value="F:chitinase activity"/>
    <property type="evidence" value="ECO:0007669"/>
    <property type="project" value="TreeGrafter"/>
</dbReference>
<feature type="domain" description="GH18" evidence="3">
    <location>
        <begin position="22"/>
        <end position="411"/>
    </location>
</feature>
<dbReference type="GO" id="GO:0006032">
    <property type="term" value="P:chitin catabolic process"/>
    <property type="evidence" value="ECO:0007669"/>
    <property type="project" value="TreeGrafter"/>
</dbReference>
<dbReference type="InterPro" id="IPR001223">
    <property type="entry name" value="Glyco_hydro18_cat"/>
</dbReference>
<dbReference type="Proteomes" id="UP000603453">
    <property type="component" value="Unassembled WGS sequence"/>
</dbReference>
<dbReference type="InterPro" id="IPR050314">
    <property type="entry name" value="Glycosyl_Hydrlase_18"/>
</dbReference>
<dbReference type="GO" id="GO:0005576">
    <property type="term" value="C:extracellular region"/>
    <property type="evidence" value="ECO:0007669"/>
    <property type="project" value="TreeGrafter"/>
</dbReference>
<feature type="region of interest" description="Disordered" evidence="1">
    <location>
        <begin position="412"/>
        <end position="468"/>
    </location>
</feature>
<dbReference type="PANTHER" id="PTHR11177:SF392">
    <property type="entry name" value="HAP41P"/>
    <property type="match status" value="1"/>
</dbReference>
<dbReference type="InterPro" id="IPR017853">
    <property type="entry name" value="GH"/>
</dbReference>
<dbReference type="Gene3D" id="3.20.20.80">
    <property type="entry name" value="Glycosidases"/>
    <property type="match status" value="1"/>
</dbReference>
<feature type="compositionally biased region" description="Polar residues" evidence="1">
    <location>
        <begin position="412"/>
        <end position="430"/>
    </location>
</feature>
<dbReference type="EMBL" id="JAEPRD010000268">
    <property type="protein sequence ID" value="KAG2192789.1"/>
    <property type="molecule type" value="Genomic_DNA"/>
</dbReference>
<dbReference type="GO" id="GO:0005975">
    <property type="term" value="P:carbohydrate metabolic process"/>
    <property type="evidence" value="ECO:0007669"/>
    <property type="project" value="InterPro"/>
</dbReference>
<dbReference type="PROSITE" id="PS51910">
    <property type="entry name" value="GH18_2"/>
    <property type="match status" value="1"/>
</dbReference>
<protein>
    <recommendedName>
        <fullName evidence="3">GH18 domain-containing protein</fullName>
    </recommendedName>
</protein>
<evidence type="ECO:0000313" key="5">
    <source>
        <dbReference type="Proteomes" id="UP000603453"/>
    </source>
</evidence>
<dbReference type="InterPro" id="IPR011583">
    <property type="entry name" value="Chitinase_II/V-like_cat"/>
</dbReference>
<feature type="compositionally biased region" description="Polar residues" evidence="1">
    <location>
        <begin position="281"/>
        <end position="290"/>
    </location>
</feature>
<keyword evidence="2" id="KW-0732">Signal</keyword>
<name>A0A8H7UW10_9FUNG</name>
<keyword evidence="5" id="KW-1185">Reference proteome</keyword>
<feature type="compositionally biased region" description="Low complexity" evidence="1">
    <location>
        <begin position="547"/>
        <end position="561"/>
    </location>
</feature>
<dbReference type="AlphaFoldDB" id="A0A8H7UW10"/>